<dbReference type="Proteomes" id="UP001501221">
    <property type="component" value="Unassembled WGS sequence"/>
</dbReference>
<proteinExistence type="predicted"/>
<feature type="transmembrane region" description="Helical" evidence="1">
    <location>
        <begin position="66"/>
        <end position="94"/>
    </location>
</feature>
<gene>
    <name evidence="2" type="ORF">GCM10009123_01350</name>
</gene>
<comment type="caution">
    <text evidence="2">The sequence shown here is derived from an EMBL/GenBank/DDBJ whole genome shotgun (WGS) entry which is preliminary data.</text>
</comment>
<keyword evidence="1" id="KW-0812">Transmembrane</keyword>
<evidence type="ECO:0000313" key="3">
    <source>
        <dbReference type="Proteomes" id="UP001501221"/>
    </source>
</evidence>
<reference evidence="3" key="1">
    <citation type="journal article" date="2019" name="Int. J. Syst. Evol. Microbiol.">
        <title>The Global Catalogue of Microorganisms (GCM) 10K type strain sequencing project: providing services to taxonomists for standard genome sequencing and annotation.</title>
        <authorList>
            <consortium name="The Broad Institute Genomics Platform"/>
            <consortium name="The Broad Institute Genome Sequencing Center for Infectious Disease"/>
            <person name="Wu L."/>
            <person name="Ma J."/>
        </authorList>
    </citation>
    <scope>NUCLEOTIDE SEQUENCE [LARGE SCALE GENOMIC DNA]</scope>
    <source>
        <strain evidence="3">JCM 16211</strain>
    </source>
</reference>
<keyword evidence="1" id="KW-0472">Membrane</keyword>
<accession>A0ABP3CDT0</accession>
<keyword evidence="3" id="KW-1185">Reference proteome</keyword>
<name>A0ABP3CDT0_9GAMM</name>
<sequence length="95" mass="10519">MVLVLFIPKLLIYGPDLFTTEMSSIVSSYPMYYSFMGFMLLELTLAIWALVILIKGIAQVQGFSSWVTLGNLVLAFVLIVAVFLVLGLILALVLM</sequence>
<evidence type="ECO:0008006" key="4">
    <source>
        <dbReference type="Google" id="ProtNLM"/>
    </source>
</evidence>
<organism evidence="2 3">
    <name type="scientific">Kangiella japonica</name>
    <dbReference type="NCBI Taxonomy" id="647384"/>
    <lineage>
        <taxon>Bacteria</taxon>
        <taxon>Pseudomonadati</taxon>
        <taxon>Pseudomonadota</taxon>
        <taxon>Gammaproteobacteria</taxon>
        <taxon>Kangiellales</taxon>
        <taxon>Kangiellaceae</taxon>
        <taxon>Kangiella</taxon>
    </lineage>
</organism>
<dbReference type="EMBL" id="BAAAFM010000001">
    <property type="protein sequence ID" value="GAA0197863.1"/>
    <property type="molecule type" value="Genomic_DNA"/>
</dbReference>
<evidence type="ECO:0000313" key="2">
    <source>
        <dbReference type="EMBL" id="GAA0197863.1"/>
    </source>
</evidence>
<keyword evidence="1" id="KW-1133">Transmembrane helix</keyword>
<evidence type="ECO:0000256" key="1">
    <source>
        <dbReference type="SAM" id="Phobius"/>
    </source>
</evidence>
<protein>
    <recommendedName>
        <fullName evidence="4">Yip1 domain-containing protein</fullName>
    </recommendedName>
</protein>
<feature type="transmembrane region" description="Helical" evidence="1">
    <location>
        <begin position="31"/>
        <end position="54"/>
    </location>
</feature>